<feature type="chain" id="PRO_5034621136" description="Carboxypeptidase regulatory-like domain-containing protein" evidence="1">
    <location>
        <begin position="23"/>
        <end position="152"/>
    </location>
</feature>
<keyword evidence="3" id="KW-1185">Reference proteome</keyword>
<dbReference type="InterPro" id="IPR013784">
    <property type="entry name" value="Carb-bd-like_fold"/>
</dbReference>
<comment type="caution">
    <text evidence="2">The sequence shown here is derived from an EMBL/GenBank/DDBJ whole genome shotgun (WGS) entry which is preliminary data.</text>
</comment>
<organism evidence="2 3">
    <name type="scientific">Desulfomicrobium norvegicum (strain DSM 1741 / NCIMB 8310)</name>
    <name type="common">Desulfovibrio baculatus (strain Norway 4)</name>
    <name type="synonym">Desulfovibrio desulfuricans (strain Norway 4)</name>
    <dbReference type="NCBI Taxonomy" id="52561"/>
    <lineage>
        <taxon>Bacteria</taxon>
        <taxon>Pseudomonadati</taxon>
        <taxon>Thermodesulfobacteriota</taxon>
        <taxon>Desulfovibrionia</taxon>
        <taxon>Desulfovibrionales</taxon>
        <taxon>Desulfomicrobiaceae</taxon>
        <taxon>Desulfomicrobium</taxon>
    </lineage>
</organism>
<evidence type="ECO:0000256" key="1">
    <source>
        <dbReference type="SAM" id="SignalP"/>
    </source>
</evidence>
<evidence type="ECO:0008006" key="4">
    <source>
        <dbReference type="Google" id="ProtNLM"/>
    </source>
</evidence>
<protein>
    <recommendedName>
        <fullName evidence="4">Carboxypeptidase regulatory-like domain-containing protein</fullName>
    </recommendedName>
</protein>
<dbReference type="GO" id="GO:0030246">
    <property type="term" value="F:carbohydrate binding"/>
    <property type="evidence" value="ECO:0007669"/>
    <property type="project" value="InterPro"/>
</dbReference>
<keyword evidence="1" id="KW-0732">Signal</keyword>
<accession>A0A8G2C2K6</accession>
<evidence type="ECO:0000313" key="3">
    <source>
        <dbReference type="Proteomes" id="UP000199581"/>
    </source>
</evidence>
<feature type="signal peptide" evidence="1">
    <location>
        <begin position="1"/>
        <end position="22"/>
    </location>
</feature>
<dbReference type="SUPFAM" id="SSF49452">
    <property type="entry name" value="Starch-binding domain-like"/>
    <property type="match status" value="1"/>
</dbReference>
<proteinExistence type="predicted"/>
<reference evidence="2 3" key="1">
    <citation type="submission" date="2016-10" db="EMBL/GenBank/DDBJ databases">
        <authorList>
            <person name="Varghese N."/>
            <person name="Submissions S."/>
        </authorList>
    </citation>
    <scope>NUCLEOTIDE SEQUENCE [LARGE SCALE GENOMIC DNA]</scope>
    <source>
        <strain evidence="2 3">DSM 1741</strain>
    </source>
</reference>
<name>A0A8G2C2K6_DESNO</name>
<dbReference type="EMBL" id="FOTO01000004">
    <property type="protein sequence ID" value="SFL66936.1"/>
    <property type="molecule type" value="Genomic_DNA"/>
</dbReference>
<gene>
    <name evidence="2" type="ORF">SAMN05421830_104287</name>
</gene>
<evidence type="ECO:0000313" key="2">
    <source>
        <dbReference type="EMBL" id="SFL66936.1"/>
    </source>
</evidence>
<dbReference type="Proteomes" id="UP000199581">
    <property type="component" value="Unassembled WGS sequence"/>
</dbReference>
<dbReference type="AlphaFoldDB" id="A0A8G2C2K6"/>
<dbReference type="Gene3D" id="2.60.40.1120">
    <property type="entry name" value="Carboxypeptidase-like, regulatory domain"/>
    <property type="match status" value="1"/>
</dbReference>
<sequence length="152" mass="15790">MKKLCALLQIFCFVGVFSVALASPFDVNTTVVATSSSNPGALEAVGTVTQWIKGKEVPLSLATVLIGTNLSLKAQGSTDVVSNAKGIVAEVTTNNAGVFSAKIPAGTYSVILWKKGYVPATYSMKVPGTFKGTISVDNQVGATGRHVNLLKK</sequence>